<dbReference type="InterPro" id="IPR042177">
    <property type="entry name" value="Cell/Rod_1"/>
</dbReference>
<dbReference type="InterPro" id="IPR042175">
    <property type="entry name" value="Cell/Rod_MreC_2"/>
</dbReference>
<dbReference type="Pfam" id="PF04085">
    <property type="entry name" value="MreC"/>
    <property type="match status" value="1"/>
</dbReference>
<name>X0SUW8_9ZZZZ</name>
<sequence length="200" mass="22155">MLHQERQKLEKLSGLYDRFVWEGVNFVLADVITAFIDGSRSEFIINRGINDGLAKGQLVLGHYSIIGTISDLDSRTARVRLVTDPTSKIAVKIAELNVGGIMQGNGNNSAKIQLLPIKHKIKIGDIVYVRKKPGFLDTSMIVATVAQCKRDGENALLWDITVKPACDIQRLNNVAVIIMNPHEQNQTGYAELTNRFLAGR</sequence>
<dbReference type="Gene3D" id="2.40.10.340">
    <property type="entry name" value="Rod shape-determining protein MreC, domain 1"/>
    <property type="match status" value="1"/>
</dbReference>
<evidence type="ECO:0000256" key="3">
    <source>
        <dbReference type="ARBA" id="ARBA00022960"/>
    </source>
</evidence>
<gene>
    <name evidence="6" type="ORF">S01H1_09676</name>
</gene>
<comment type="caution">
    <text evidence="6">The sequence shown here is derived from an EMBL/GenBank/DDBJ whole genome shotgun (WGS) entry which is preliminary data.</text>
</comment>
<organism evidence="6">
    <name type="scientific">marine sediment metagenome</name>
    <dbReference type="NCBI Taxonomy" id="412755"/>
    <lineage>
        <taxon>unclassified sequences</taxon>
        <taxon>metagenomes</taxon>
        <taxon>ecological metagenomes</taxon>
    </lineage>
</organism>
<dbReference type="AlphaFoldDB" id="X0SUW8"/>
<evidence type="ECO:0000256" key="1">
    <source>
        <dbReference type="ARBA" id="ARBA00009369"/>
    </source>
</evidence>
<dbReference type="InterPro" id="IPR055342">
    <property type="entry name" value="MreC_beta-barrel_core"/>
</dbReference>
<dbReference type="EMBL" id="BARS01004944">
    <property type="protein sequence ID" value="GAF84958.1"/>
    <property type="molecule type" value="Genomic_DNA"/>
</dbReference>
<dbReference type="InterPro" id="IPR007221">
    <property type="entry name" value="MreC"/>
</dbReference>
<evidence type="ECO:0000256" key="4">
    <source>
        <dbReference type="ARBA" id="ARBA00032089"/>
    </source>
</evidence>
<proteinExistence type="inferred from homology"/>
<comment type="similarity">
    <text evidence="1">Belongs to the MreC family.</text>
</comment>
<dbReference type="GO" id="GO:0008360">
    <property type="term" value="P:regulation of cell shape"/>
    <property type="evidence" value="ECO:0007669"/>
    <property type="project" value="UniProtKB-KW"/>
</dbReference>
<protein>
    <recommendedName>
        <fullName evidence="2">Cell shape-determining protein MreC</fullName>
    </recommendedName>
    <alternativeName>
        <fullName evidence="4">Cell shape protein MreC</fullName>
    </alternativeName>
</protein>
<dbReference type="PANTHER" id="PTHR34138:SF1">
    <property type="entry name" value="CELL SHAPE-DETERMINING PROTEIN MREC"/>
    <property type="match status" value="1"/>
</dbReference>
<feature type="domain" description="Rod shape-determining protein MreC beta-barrel core" evidence="5">
    <location>
        <begin position="31"/>
        <end position="177"/>
    </location>
</feature>
<evidence type="ECO:0000259" key="5">
    <source>
        <dbReference type="Pfam" id="PF04085"/>
    </source>
</evidence>
<evidence type="ECO:0000313" key="6">
    <source>
        <dbReference type="EMBL" id="GAF84958.1"/>
    </source>
</evidence>
<evidence type="ECO:0000256" key="2">
    <source>
        <dbReference type="ARBA" id="ARBA00013855"/>
    </source>
</evidence>
<accession>X0SUW8</accession>
<dbReference type="PANTHER" id="PTHR34138">
    <property type="entry name" value="CELL SHAPE-DETERMINING PROTEIN MREC"/>
    <property type="match status" value="1"/>
</dbReference>
<reference evidence="6" key="1">
    <citation type="journal article" date="2014" name="Front. Microbiol.">
        <title>High frequency of phylogenetically diverse reductive dehalogenase-homologous genes in deep subseafloor sedimentary metagenomes.</title>
        <authorList>
            <person name="Kawai M."/>
            <person name="Futagami T."/>
            <person name="Toyoda A."/>
            <person name="Takaki Y."/>
            <person name="Nishi S."/>
            <person name="Hori S."/>
            <person name="Arai W."/>
            <person name="Tsubouchi T."/>
            <person name="Morono Y."/>
            <person name="Uchiyama I."/>
            <person name="Ito T."/>
            <person name="Fujiyama A."/>
            <person name="Inagaki F."/>
            <person name="Takami H."/>
        </authorList>
    </citation>
    <scope>NUCLEOTIDE SEQUENCE</scope>
    <source>
        <strain evidence="6">Expedition CK06-06</strain>
    </source>
</reference>
<dbReference type="GO" id="GO:0005886">
    <property type="term" value="C:plasma membrane"/>
    <property type="evidence" value="ECO:0007669"/>
    <property type="project" value="TreeGrafter"/>
</dbReference>
<keyword evidence="3" id="KW-0133">Cell shape</keyword>
<dbReference type="Gene3D" id="2.40.10.350">
    <property type="entry name" value="Rod shape-determining protein MreC, domain 2"/>
    <property type="match status" value="1"/>
</dbReference>